<keyword evidence="2" id="KW-1185">Reference proteome</keyword>
<organism evidence="1 2">
    <name type="scientific">Cardiocondyla obscurior</name>
    <dbReference type="NCBI Taxonomy" id="286306"/>
    <lineage>
        <taxon>Eukaryota</taxon>
        <taxon>Metazoa</taxon>
        <taxon>Ecdysozoa</taxon>
        <taxon>Arthropoda</taxon>
        <taxon>Hexapoda</taxon>
        <taxon>Insecta</taxon>
        <taxon>Pterygota</taxon>
        <taxon>Neoptera</taxon>
        <taxon>Endopterygota</taxon>
        <taxon>Hymenoptera</taxon>
        <taxon>Apocrita</taxon>
        <taxon>Aculeata</taxon>
        <taxon>Formicoidea</taxon>
        <taxon>Formicidae</taxon>
        <taxon>Myrmicinae</taxon>
        <taxon>Cardiocondyla</taxon>
    </lineage>
</organism>
<name>A0AAW2GSB3_9HYME</name>
<proteinExistence type="predicted"/>
<protein>
    <submittedName>
        <fullName evidence="1">Uncharacterized protein</fullName>
    </submittedName>
</protein>
<reference evidence="1 2" key="1">
    <citation type="submission" date="2023-03" db="EMBL/GenBank/DDBJ databases">
        <title>High recombination rates correlate with genetic variation in Cardiocondyla obscurior ants.</title>
        <authorList>
            <person name="Errbii M."/>
        </authorList>
    </citation>
    <scope>NUCLEOTIDE SEQUENCE [LARGE SCALE GENOMIC DNA]</scope>
    <source>
        <strain evidence="1">Alpha-2009</strain>
        <tissue evidence="1">Whole body</tissue>
    </source>
</reference>
<evidence type="ECO:0000313" key="1">
    <source>
        <dbReference type="EMBL" id="KAL0130146.1"/>
    </source>
</evidence>
<accession>A0AAW2GSB3</accession>
<dbReference type="EMBL" id="JADYXP020000002">
    <property type="protein sequence ID" value="KAL0130146.1"/>
    <property type="molecule type" value="Genomic_DNA"/>
</dbReference>
<gene>
    <name evidence="1" type="ORF">PUN28_002031</name>
</gene>
<sequence>MQMECWTRVCRVLVEYEVRE</sequence>
<evidence type="ECO:0000313" key="2">
    <source>
        <dbReference type="Proteomes" id="UP001430953"/>
    </source>
</evidence>
<comment type="caution">
    <text evidence="1">The sequence shown here is derived from an EMBL/GenBank/DDBJ whole genome shotgun (WGS) entry which is preliminary data.</text>
</comment>
<dbReference type="Proteomes" id="UP001430953">
    <property type="component" value="Unassembled WGS sequence"/>
</dbReference>
<dbReference type="AlphaFoldDB" id="A0AAW2GSB3"/>